<dbReference type="OrthoDB" id="1715602at2759"/>
<dbReference type="InterPro" id="IPR003656">
    <property type="entry name" value="Znf_BED"/>
</dbReference>
<dbReference type="InterPro" id="IPR052035">
    <property type="entry name" value="ZnF_BED_domain_contain"/>
</dbReference>
<comment type="subunit">
    <text evidence="2">Homodimer.</text>
</comment>
<name>S8DI30_9LAMI</name>
<dbReference type="Pfam" id="PF05699">
    <property type="entry name" value="Dimer_Tnp_hAT"/>
    <property type="match status" value="1"/>
</dbReference>
<keyword evidence="5" id="KW-0862">Zinc</keyword>
<keyword evidence="3" id="KW-0479">Metal-binding</keyword>
<evidence type="ECO:0000259" key="12">
    <source>
        <dbReference type="Pfam" id="PF14372"/>
    </source>
</evidence>
<dbReference type="InterPro" id="IPR012337">
    <property type="entry name" value="RNaseH-like_sf"/>
</dbReference>
<evidence type="ECO:0000256" key="9">
    <source>
        <dbReference type="ARBA" id="ARBA00023242"/>
    </source>
</evidence>
<evidence type="ECO:0000256" key="4">
    <source>
        <dbReference type="ARBA" id="ARBA00022771"/>
    </source>
</evidence>
<comment type="subcellular location">
    <subcellularLocation>
        <location evidence="1">Nucleus</location>
    </subcellularLocation>
</comment>
<evidence type="ECO:0000256" key="1">
    <source>
        <dbReference type="ARBA" id="ARBA00004123"/>
    </source>
</evidence>
<dbReference type="EMBL" id="AUSU01006183">
    <property type="protein sequence ID" value="EPS62378.1"/>
    <property type="molecule type" value="Genomic_DNA"/>
</dbReference>
<dbReference type="PANTHER" id="PTHR46481:SF7">
    <property type="entry name" value="ZINC FINGER BED DOMAIN-CONTAINING PROTEIN RICESLEEPER 2-LIKE"/>
    <property type="match status" value="1"/>
</dbReference>
<dbReference type="Proteomes" id="UP000015453">
    <property type="component" value="Unassembled WGS sequence"/>
</dbReference>
<feature type="domain" description="HAT C-terminal dimerisation" evidence="11">
    <location>
        <begin position="549"/>
        <end position="629"/>
    </location>
</feature>
<dbReference type="SMART" id="SM00614">
    <property type="entry name" value="ZnF_BED"/>
    <property type="match status" value="1"/>
</dbReference>
<dbReference type="Pfam" id="PF14372">
    <property type="entry name" value="hAT-like_RNase-H"/>
    <property type="match status" value="1"/>
</dbReference>
<keyword evidence="4" id="KW-0863">Zinc-finger</keyword>
<keyword evidence="14" id="KW-1185">Reference proteome</keyword>
<evidence type="ECO:0000313" key="13">
    <source>
        <dbReference type="EMBL" id="EPS62378.1"/>
    </source>
</evidence>
<evidence type="ECO:0000256" key="2">
    <source>
        <dbReference type="ARBA" id="ARBA00011738"/>
    </source>
</evidence>
<dbReference type="GO" id="GO:0046983">
    <property type="term" value="F:protein dimerization activity"/>
    <property type="evidence" value="ECO:0007669"/>
    <property type="project" value="InterPro"/>
</dbReference>
<keyword evidence="6" id="KW-0805">Transcription regulation</keyword>
<evidence type="ECO:0000259" key="11">
    <source>
        <dbReference type="Pfam" id="PF05699"/>
    </source>
</evidence>
<reference evidence="13 14" key="1">
    <citation type="journal article" date="2013" name="BMC Genomics">
        <title>The miniature genome of a carnivorous plant Genlisea aurea contains a low number of genes and short non-coding sequences.</title>
        <authorList>
            <person name="Leushkin E.V."/>
            <person name="Sutormin R.A."/>
            <person name="Nabieva E.R."/>
            <person name="Penin A.A."/>
            <person name="Kondrashov A.S."/>
            <person name="Logacheva M.D."/>
        </authorList>
    </citation>
    <scope>NUCLEOTIDE SEQUENCE [LARGE SCALE GENOMIC DNA]</scope>
</reference>
<evidence type="ECO:0000256" key="8">
    <source>
        <dbReference type="ARBA" id="ARBA00023163"/>
    </source>
</evidence>
<evidence type="ECO:0000256" key="7">
    <source>
        <dbReference type="ARBA" id="ARBA00023125"/>
    </source>
</evidence>
<evidence type="ECO:0008006" key="15">
    <source>
        <dbReference type="Google" id="ProtNLM"/>
    </source>
</evidence>
<keyword evidence="9" id="KW-0539">Nucleus</keyword>
<evidence type="ECO:0000256" key="3">
    <source>
        <dbReference type="ARBA" id="ARBA00022723"/>
    </source>
</evidence>
<comment type="caution">
    <text evidence="13">The sequence shown here is derived from an EMBL/GenBank/DDBJ whole genome shotgun (WGS) entry which is preliminary data.</text>
</comment>
<dbReference type="SUPFAM" id="SSF53098">
    <property type="entry name" value="Ribonuclease H-like"/>
    <property type="match status" value="1"/>
</dbReference>
<keyword evidence="8" id="KW-0804">Transcription</keyword>
<dbReference type="InterPro" id="IPR025525">
    <property type="entry name" value="hAT-like_transposase_RNase-H"/>
</dbReference>
<dbReference type="InterPro" id="IPR008906">
    <property type="entry name" value="HATC_C_dom"/>
</dbReference>
<dbReference type="GO" id="GO:0005634">
    <property type="term" value="C:nucleus"/>
    <property type="evidence" value="ECO:0007669"/>
    <property type="project" value="UniProtKB-SubCell"/>
</dbReference>
<evidence type="ECO:0000313" key="14">
    <source>
        <dbReference type="Proteomes" id="UP000015453"/>
    </source>
</evidence>
<dbReference type="Pfam" id="PF02892">
    <property type="entry name" value="zf-BED"/>
    <property type="match status" value="1"/>
</dbReference>
<gene>
    <name evidence="13" type="ORF">M569_12410</name>
</gene>
<sequence>TILSSSMAPHSDSVDISLGSVEKGNTFLTPTAKPRKKTMTSVYLKYFETAQDGKSRKCKFCGQSYSIATATGNLGRHLSNRHHGYDRLGDPMNIPTPQAATVAKKSQTQVKSPVMELEHLNWLLIKWLLVASLPSSSVSEKWLINAFKFLNPSVDIWSEHKFQTVIREIFKSMQETVKLIVEQVSSKVSITLEFWTSYEEIVYMSITCQWIDENWSFRKLLIDISHIPSPCGPSEIYCALSKALRLYDLEAKILCCTHDNSPNALQACHTLKGDVEGQKTVPFCYIPCAAHALNSIINDGLRTAKSLITKMREFVLEMNSSVDISADFLQFNSAYQEGSWKFPLDASARWSGSYQMLDIASKAVKSMESVVRKHEKELGSRLLLSSTEKNVVSIMHKYLEPFYKAINNMCTSKVLTVGMVLFFMDHISETIVACKESRQIPDWLKSAAEDMHAKVRSYVDQVSNGFTYMAAILDPRIKVELIPEYLNSEGYLKEARNHFLRNYSAGYFSSSISYCGAAQDASGDGGSACFAEEIARKKRRVSMKSCSDELTQYLSEPPVAMPTDVLDWWKANGTRFPRLSAMARDVLGMQPTSVHPECVFWKKGDEADRRKFSTPRSEMESSVCIRSWLESGMKLKYGACEINFDGMVK</sequence>
<evidence type="ECO:0000256" key="6">
    <source>
        <dbReference type="ARBA" id="ARBA00023015"/>
    </source>
</evidence>
<accession>S8DI30</accession>
<keyword evidence="7" id="KW-0238">DNA-binding</keyword>
<feature type="domain" description="hAT-like transposase RNase-H fold" evidence="12">
    <location>
        <begin position="410"/>
        <end position="489"/>
    </location>
</feature>
<evidence type="ECO:0000256" key="5">
    <source>
        <dbReference type="ARBA" id="ARBA00022833"/>
    </source>
</evidence>
<dbReference type="GO" id="GO:0003677">
    <property type="term" value="F:DNA binding"/>
    <property type="evidence" value="ECO:0007669"/>
    <property type="project" value="UniProtKB-KW"/>
</dbReference>
<feature type="non-terminal residue" evidence="13">
    <location>
        <position position="1"/>
    </location>
</feature>
<evidence type="ECO:0000259" key="10">
    <source>
        <dbReference type="Pfam" id="PF02892"/>
    </source>
</evidence>
<dbReference type="GO" id="GO:0008270">
    <property type="term" value="F:zinc ion binding"/>
    <property type="evidence" value="ECO:0007669"/>
    <property type="project" value="UniProtKB-KW"/>
</dbReference>
<dbReference type="AlphaFoldDB" id="S8DI30"/>
<organism evidence="13 14">
    <name type="scientific">Genlisea aurea</name>
    <dbReference type="NCBI Taxonomy" id="192259"/>
    <lineage>
        <taxon>Eukaryota</taxon>
        <taxon>Viridiplantae</taxon>
        <taxon>Streptophyta</taxon>
        <taxon>Embryophyta</taxon>
        <taxon>Tracheophyta</taxon>
        <taxon>Spermatophyta</taxon>
        <taxon>Magnoliopsida</taxon>
        <taxon>eudicotyledons</taxon>
        <taxon>Gunneridae</taxon>
        <taxon>Pentapetalae</taxon>
        <taxon>asterids</taxon>
        <taxon>lamiids</taxon>
        <taxon>Lamiales</taxon>
        <taxon>Lentibulariaceae</taxon>
        <taxon>Genlisea</taxon>
    </lineage>
</organism>
<protein>
    <recommendedName>
        <fullName evidence="15">BED-type domain-containing protein</fullName>
    </recommendedName>
</protein>
<feature type="non-terminal residue" evidence="13">
    <location>
        <position position="649"/>
    </location>
</feature>
<feature type="domain" description="BED-type" evidence="10">
    <location>
        <begin position="42"/>
        <end position="82"/>
    </location>
</feature>
<proteinExistence type="predicted"/>
<dbReference type="PANTHER" id="PTHR46481">
    <property type="entry name" value="ZINC FINGER BED DOMAIN-CONTAINING PROTEIN 4"/>
    <property type="match status" value="1"/>
</dbReference>